<name>A0A1I8FXL5_9PLAT</name>
<dbReference type="InterPro" id="IPR050889">
    <property type="entry name" value="Dendritic_Spine_Reg/Scaffold"/>
</dbReference>
<evidence type="ECO:0000256" key="1">
    <source>
        <dbReference type="ARBA" id="ARBA00022737"/>
    </source>
</evidence>
<evidence type="ECO:0000313" key="4">
    <source>
        <dbReference type="Proteomes" id="UP000095280"/>
    </source>
</evidence>
<keyword evidence="2 3" id="KW-0040">ANK repeat</keyword>
<evidence type="ECO:0000313" key="5">
    <source>
        <dbReference type="WBParaSite" id="maker-uti_cns_0000243-snap-gene-1.4-mRNA-1"/>
    </source>
</evidence>
<dbReference type="Gene3D" id="1.25.40.20">
    <property type="entry name" value="Ankyrin repeat-containing domain"/>
    <property type="match status" value="2"/>
</dbReference>
<sequence>ADPNDKDEICFLAAKSSASHSRLKCFQLLVQTVADQKQRSQCCMRSEVFANDENKLSSVKRLVQAAGANGFKDQFCMEVASAINYFSGPEPPKELQYLIDAVSSHQVRDFYCIEAAKRAASGRNWKLVKCLLQTIADSAIAKDFCLQVGETAAKDGHVEILKEILDRETSANKKLLSRRKCAMAACSRLHEHIVAYLGLEPDWLFQYSTILSFTAAMAIEGRNSVLNDTLSRMQPARITQLLRLSISQRHVALAVTLINDERVSTEHVDLPDSTGATALMLAADAGHHELIEKLIDLGASVRAEDSQGRTALSRACEAGHVRAAKALMDRGADASHRDGRSLTCGQLAEQFGHSQQLMQLISGQSEKPKCQKFFNLMM</sequence>
<dbReference type="InterPro" id="IPR036770">
    <property type="entry name" value="Ankyrin_rpt-contain_sf"/>
</dbReference>
<dbReference type="WBParaSite" id="maker-uti_cns_0000243-snap-gene-1.4-mRNA-1">
    <property type="protein sequence ID" value="maker-uti_cns_0000243-snap-gene-1.4-mRNA-1"/>
    <property type="gene ID" value="maker-uti_cns_0000243-snap-gene-1.4"/>
</dbReference>
<evidence type="ECO:0000256" key="3">
    <source>
        <dbReference type="PROSITE-ProRule" id="PRU00023"/>
    </source>
</evidence>
<dbReference type="PANTHER" id="PTHR24166:SF48">
    <property type="entry name" value="PROTEIN VAPYRIN"/>
    <property type="match status" value="1"/>
</dbReference>
<dbReference type="PROSITE" id="PS50297">
    <property type="entry name" value="ANK_REP_REGION"/>
    <property type="match status" value="2"/>
</dbReference>
<dbReference type="SMART" id="SM00248">
    <property type="entry name" value="ANK"/>
    <property type="match status" value="5"/>
</dbReference>
<feature type="repeat" description="ANK" evidence="3">
    <location>
        <begin position="307"/>
        <end position="339"/>
    </location>
</feature>
<dbReference type="PROSITE" id="PS50088">
    <property type="entry name" value="ANK_REPEAT"/>
    <property type="match status" value="2"/>
</dbReference>
<keyword evidence="4" id="KW-1185">Reference proteome</keyword>
<dbReference type="SUPFAM" id="SSF48403">
    <property type="entry name" value="Ankyrin repeat"/>
    <property type="match status" value="1"/>
</dbReference>
<reference evidence="5" key="1">
    <citation type="submission" date="2016-11" db="UniProtKB">
        <authorList>
            <consortium name="WormBaseParasite"/>
        </authorList>
    </citation>
    <scope>IDENTIFICATION</scope>
</reference>
<evidence type="ECO:0000256" key="2">
    <source>
        <dbReference type="ARBA" id="ARBA00023043"/>
    </source>
</evidence>
<dbReference type="AlphaFoldDB" id="A0A1I8FXL5"/>
<protein>
    <submittedName>
        <fullName evidence="5">ANK_REP_REGION domain-containing protein</fullName>
    </submittedName>
</protein>
<feature type="repeat" description="ANK" evidence="3">
    <location>
        <begin position="274"/>
        <end position="306"/>
    </location>
</feature>
<proteinExistence type="predicted"/>
<keyword evidence="1" id="KW-0677">Repeat</keyword>
<dbReference type="InterPro" id="IPR002110">
    <property type="entry name" value="Ankyrin_rpt"/>
</dbReference>
<dbReference type="Proteomes" id="UP000095280">
    <property type="component" value="Unplaced"/>
</dbReference>
<organism evidence="4 5">
    <name type="scientific">Macrostomum lignano</name>
    <dbReference type="NCBI Taxonomy" id="282301"/>
    <lineage>
        <taxon>Eukaryota</taxon>
        <taxon>Metazoa</taxon>
        <taxon>Spiralia</taxon>
        <taxon>Lophotrochozoa</taxon>
        <taxon>Platyhelminthes</taxon>
        <taxon>Rhabditophora</taxon>
        <taxon>Macrostomorpha</taxon>
        <taxon>Macrostomida</taxon>
        <taxon>Macrostomidae</taxon>
        <taxon>Macrostomum</taxon>
    </lineage>
</organism>
<dbReference type="Pfam" id="PF12796">
    <property type="entry name" value="Ank_2"/>
    <property type="match status" value="1"/>
</dbReference>
<accession>A0A1I8FXL5</accession>
<dbReference type="PANTHER" id="PTHR24166">
    <property type="entry name" value="ROLLING PEBBLES, ISOFORM B"/>
    <property type="match status" value="1"/>
</dbReference>